<dbReference type="Pfam" id="PF13470">
    <property type="entry name" value="PIN_3"/>
    <property type="match status" value="1"/>
</dbReference>
<name>A0A926FG09_9FIRM</name>
<protein>
    <submittedName>
        <fullName evidence="2">PIN domain-containing protein</fullName>
    </submittedName>
</protein>
<organism evidence="2 3">
    <name type="scientific">Qingrenia yutianensis</name>
    <dbReference type="NCBI Taxonomy" id="2763676"/>
    <lineage>
        <taxon>Bacteria</taxon>
        <taxon>Bacillati</taxon>
        <taxon>Bacillota</taxon>
        <taxon>Clostridia</taxon>
        <taxon>Eubacteriales</taxon>
        <taxon>Oscillospiraceae</taxon>
        <taxon>Qingrenia</taxon>
    </lineage>
</organism>
<dbReference type="InterPro" id="IPR002716">
    <property type="entry name" value="PIN_dom"/>
</dbReference>
<dbReference type="EMBL" id="JACRTE010000039">
    <property type="protein sequence ID" value="MBC8597505.1"/>
    <property type="molecule type" value="Genomic_DNA"/>
</dbReference>
<keyword evidence="3" id="KW-1185">Reference proteome</keyword>
<dbReference type="Proteomes" id="UP000647416">
    <property type="component" value="Unassembled WGS sequence"/>
</dbReference>
<proteinExistence type="predicted"/>
<gene>
    <name evidence="2" type="ORF">H8706_11620</name>
</gene>
<evidence type="ECO:0000313" key="3">
    <source>
        <dbReference type="Proteomes" id="UP000647416"/>
    </source>
</evidence>
<comment type="caution">
    <text evidence="2">The sequence shown here is derived from an EMBL/GenBank/DDBJ whole genome shotgun (WGS) entry which is preliminary data.</text>
</comment>
<reference evidence="2" key="1">
    <citation type="submission" date="2020-08" db="EMBL/GenBank/DDBJ databases">
        <title>Genome public.</title>
        <authorList>
            <person name="Liu C."/>
            <person name="Sun Q."/>
        </authorList>
    </citation>
    <scope>NUCLEOTIDE SEQUENCE</scope>
    <source>
        <strain evidence="2">NSJ-50</strain>
    </source>
</reference>
<dbReference type="Gene3D" id="3.40.50.1010">
    <property type="entry name" value="5'-nuclease"/>
    <property type="match status" value="1"/>
</dbReference>
<sequence length="142" mass="16125">MRVLVDTCVIVDALQDREPFSDNAKTIFYAVANKQIDGYISAKSITDIYYITHRATHSDESTRKILKTLLGLFDILDTAAIDCRKALSSDITDYEDAVMCETAERCEVDCIVTRNEKDYKKSKVKVLSPSELVKFLEETEEN</sequence>
<dbReference type="InterPro" id="IPR029060">
    <property type="entry name" value="PIN-like_dom_sf"/>
</dbReference>
<accession>A0A926FG09</accession>
<dbReference type="SUPFAM" id="SSF88723">
    <property type="entry name" value="PIN domain-like"/>
    <property type="match status" value="1"/>
</dbReference>
<evidence type="ECO:0000259" key="1">
    <source>
        <dbReference type="Pfam" id="PF13470"/>
    </source>
</evidence>
<feature type="domain" description="PIN" evidence="1">
    <location>
        <begin position="2"/>
        <end position="116"/>
    </location>
</feature>
<evidence type="ECO:0000313" key="2">
    <source>
        <dbReference type="EMBL" id="MBC8597505.1"/>
    </source>
</evidence>
<dbReference type="RefSeq" id="WP_262432775.1">
    <property type="nucleotide sequence ID" value="NZ_JACRTE010000039.1"/>
</dbReference>
<dbReference type="AlphaFoldDB" id="A0A926FG09"/>